<sequence length="72" mass="8065">MHAFLPDDIRKVELSTRNNCCGLRADYRNLNAGHTAPRLGRAARTQPSQPSRTRTVTRRDSAAAARVPLDRH</sequence>
<proteinExistence type="predicted"/>
<comment type="caution">
    <text evidence="2">The sequence shown here is derived from an EMBL/GenBank/DDBJ whole genome shotgun (WGS) entry which is preliminary data.</text>
</comment>
<feature type="compositionally biased region" description="Polar residues" evidence="1">
    <location>
        <begin position="45"/>
        <end position="54"/>
    </location>
</feature>
<dbReference type="EMBL" id="JARKHS020029955">
    <property type="protein sequence ID" value="KAK8762564.1"/>
    <property type="molecule type" value="Genomic_DNA"/>
</dbReference>
<organism evidence="2 3">
    <name type="scientific">Amblyomma americanum</name>
    <name type="common">Lone star tick</name>
    <dbReference type="NCBI Taxonomy" id="6943"/>
    <lineage>
        <taxon>Eukaryota</taxon>
        <taxon>Metazoa</taxon>
        <taxon>Ecdysozoa</taxon>
        <taxon>Arthropoda</taxon>
        <taxon>Chelicerata</taxon>
        <taxon>Arachnida</taxon>
        <taxon>Acari</taxon>
        <taxon>Parasitiformes</taxon>
        <taxon>Ixodida</taxon>
        <taxon>Ixodoidea</taxon>
        <taxon>Ixodidae</taxon>
        <taxon>Amblyomminae</taxon>
        <taxon>Amblyomma</taxon>
    </lineage>
</organism>
<gene>
    <name evidence="2" type="ORF">V5799_026166</name>
</gene>
<feature type="region of interest" description="Disordered" evidence="1">
    <location>
        <begin position="32"/>
        <end position="72"/>
    </location>
</feature>
<dbReference type="AlphaFoldDB" id="A0AAQ4DJC4"/>
<evidence type="ECO:0000313" key="3">
    <source>
        <dbReference type="Proteomes" id="UP001321473"/>
    </source>
</evidence>
<keyword evidence="3" id="KW-1185">Reference proteome</keyword>
<name>A0AAQ4DJC4_AMBAM</name>
<dbReference type="Proteomes" id="UP001321473">
    <property type="component" value="Unassembled WGS sequence"/>
</dbReference>
<accession>A0AAQ4DJC4</accession>
<reference evidence="2 3" key="1">
    <citation type="journal article" date="2023" name="Arcadia Sci">
        <title>De novo assembly of a long-read Amblyomma americanum tick genome.</title>
        <authorList>
            <person name="Chou S."/>
            <person name="Poskanzer K.E."/>
            <person name="Rollins M."/>
            <person name="Thuy-Boun P.S."/>
        </authorList>
    </citation>
    <scope>NUCLEOTIDE SEQUENCE [LARGE SCALE GENOMIC DNA]</scope>
    <source>
        <strain evidence="2">F_SG_1</strain>
        <tissue evidence="2">Salivary glands</tissue>
    </source>
</reference>
<evidence type="ECO:0000313" key="2">
    <source>
        <dbReference type="EMBL" id="KAK8762564.1"/>
    </source>
</evidence>
<protein>
    <submittedName>
        <fullName evidence="2">Uncharacterized protein</fullName>
    </submittedName>
</protein>
<evidence type="ECO:0000256" key="1">
    <source>
        <dbReference type="SAM" id="MobiDB-lite"/>
    </source>
</evidence>